<dbReference type="InterPro" id="IPR021109">
    <property type="entry name" value="Peptidase_aspartic_dom_sf"/>
</dbReference>
<evidence type="ECO:0000256" key="1">
    <source>
        <dbReference type="SAM" id="MobiDB-lite"/>
    </source>
</evidence>
<feature type="compositionally biased region" description="Polar residues" evidence="1">
    <location>
        <begin position="10"/>
        <end position="20"/>
    </location>
</feature>
<organism evidence="2 3">
    <name type="scientific">Tanacetum coccineum</name>
    <dbReference type="NCBI Taxonomy" id="301880"/>
    <lineage>
        <taxon>Eukaryota</taxon>
        <taxon>Viridiplantae</taxon>
        <taxon>Streptophyta</taxon>
        <taxon>Embryophyta</taxon>
        <taxon>Tracheophyta</taxon>
        <taxon>Spermatophyta</taxon>
        <taxon>Magnoliopsida</taxon>
        <taxon>eudicotyledons</taxon>
        <taxon>Gunneridae</taxon>
        <taxon>Pentapetalae</taxon>
        <taxon>asterids</taxon>
        <taxon>campanulids</taxon>
        <taxon>Asterales</taxon>
        <taxon>Asteraceae</taxon>
        <taxon>Asteroideae</taxon>
        <taxon>Anthemideae</taxon>
        <taxon>Anthemidinae</taxon>
        <taxon>Tanacetum</taxon>
    </lineage>
</organism>
<keyword evidence="3" id="KW-1185">Reference proteome</keyword>
<dbReference type="EMBL" id="BQNB010016534">
    <property type="protein sequence ID" value="GJT52850.1"/>
    <property type="molecule type" value="Genomic_DNA"/>
</dbReference>
<dbReference type="PANTHER" id="PTHR33067:SF35">
    <property type="entry name" value="ASPARTIC PEPTIDASE DDI1-TYPE DOMAIN-CONTAINING PROTEIN"/>
    <property type="match status" value="1"/>
</dbReference>
<protein>
    <submittedName>
        <fullName evidence="2">Reverse transcriptase domain-containing protein</fullName>
    </submittedName>
</protein>
<gene>
    <name evidence="2" type="ORF">Tco_0979007</name>
</gene>
<keyword evidence="2" id="KW-0808">Transferase</keyword>
<dbReference type="InterPro" id="IPR001969">
    <property type="entry name" value="Aspartic_peptidase_AS"/>
</dbReference>
<evidence type="ECO:0000313" key="2">
    <source>
        <dbReference type="EMBL" id="GJT52850.1"/>
    </source>
</evidence>
<proteinExistence type="predicted"/>
<name>A0ABQ5EPN4_9ASTR</name>
<dbReference type="Gene3D" id="2.40.70.10">
    <property type="entry name" value="Acid Proteases"/>
    <property type="match status" value="1"/>
</dbReference>
<keyword evidence="2" id="KW-0548">Nucleotidyltransferase</keyword>
<dbReference type="Proteomes" id="UP001151760">
    <property type="component" value="Unassembled WGS sequence"/>
</dbReference>
<sequence length="412" mass="46387">MFNERPQCALPSNTVPNPLNQINAITTRSGKAYDGPLIPPPVPTPVLSTLSKKSERDPETSTGKAKKATNVENQEPNPYQPRIPYPERLNVRANDRPSAQLSRFIKLFKQHYLDIGLSNALIEMPKFNKWLSALLKNKERLEEIANTPVNAKCSAIILNKVHKKLGDPDKFLIHSVLQDLVVCNALADSGASINLLPLSIYKQLGFRALKPARMSLKLANRFVTYPTVIAEDVMVRVDIFNFLADFIVVDFESDSRVPIILGRPFLRTAKALVDLYEEKFTLRVRNDEIVFYADNSLKNKNKQYAHSINIIDFSKYEPISGSTTIHSNTFLLSSPPVETNDSSIDKFADELTLLDSFPLDFEDDPVFERITFEPSSTKDFSSAIINEPVLERFCNTHKMDRSEIWVIGGGTS</sequence>
<reference evidence="2" key="1">
    <citation type="journal article" date="2022" name="Int. J. Mol. Sci.">
        <title>Draft Genome of Tanacetum Coccineum: Genomic Comparison of Closely Related Tanacetum-Family Plants.</title>
        <authorList>
            <person name="Yamashiro T."/>
            <person name="Shiraishi A."/>
            <person name="Nakayama K."/>
            <person name="Satake H."/>
        </authorList>
    </citation>
    <scope>NUCLEOTIDE SEQUENCE</scope>
</reference>
<dbReference type="CDD" id="cd00303">
    <property type="entry name" value="retropepsin_like"/>
    <property type="match status" value="1"/>
</dbReference>
<feature type="region of interest" description="Disordered" evidence="1">
    <location>
        <begin position="26"/>
        <end position="85"/>
    </location>
</feature>
<dbReference type="SUPFAM" id="SSF50630">
    <property type="entry name" value="Acid proteases"/>
    <property type="match status" value="1"/>
</dbReference>
<accession>A0ABQ5EPN4</accession>
<feature type="region of interest" description="Disordered" evidence="1">
    <location>
        <begin position="1"/>
        <end position="20"/>
    </location>
</feature>
<comment type="caution">
    <text evidence="2">The sequence shown here is derived from an EMBL/GenBank/DDBJ whole genome shotgun (WGS) entry which is preliminary data.</text>
</comment>
<dbReference type="GO" id="GO:0003964">
    <property type="term" value="F:RNA-directed DNA polymerase activity"/>
    <property type="evidence" value="ECO:0007669"/>
    <property type="project" value="UniProtKB-KW"/>
</dbReference>
<evidence type="ECO:0000313" key="3">
    <source>
        <dbReference type="Proteomes" id="UP001151760"/>
    </source>
</evidence>
<keyword evidence="2" id="KW-0695">RNA-directed DNA polymerase</keyword>
<dbReference type="PROSITE" id="PS00141">
    <property type="entry name" value="ASP_PROTEASE"/>
    <property type="match status" value="1"/>
</dbReference>
<dbReference type="PANTHER" id="PTHR33067">
    <property type="entry name" value="RNA-DIRECTED DNA POLYMERASE-RELATED"/>
    <property type="match status" value="1"/>
</dbReference>
<reference evidence="2" key="2">
    <citation type="submission" date="2022-01" db="EMBL/GenBank/DDBJ databases">
        <authorList>
            <person name="Yamashiro T."/>
            <person name="Shiraishi A."/>
            <person name="Satake H."/>
            <person name="Nakayama K."/>
        </authorList>
    </citation>
    <scope>NUCLEOTIDE SEQUENCE</scope>
</reference>